<protein>
    <submittedName>
        <fullName evidence="2">Rab1a</fullName>
    </submittedName>
</protein>
<dbReference type="InterPro" id="IPR001806">
    <property type="entry name" value="Small_GTPase"/>
</dbReference>
<reference evidence="4 7" key="2">
    <citation type="submission" date="2024-07" db="EMBL/GenBank/DDBJ databases">
        <authorList>
            <person name="Akdeniz Z."/>
        </authorList>
    </citation>
    <scope>NUCLEOTIDE SEQUENCE [LARGE SCALE GENOMIC DNA]</scope>
</reference>
<dbReference type="GO" id="GO:0003924">
    <property type="term" value="F:GTPase activity"/>
    <property type="evidence" value="ECO:0007669"/>
    <property type="project" value="InterPro"/>
</dbReference>
<evidence type="ECO:0000313" key="7">
    <source>
        <dbReference type="Proteomes" id="UP001642409"/>
    </source>
</evidence>
<evidence type="ECO:0000313" key="4">
    <source>
        <dbReference type="EMBL" id="CAL5985898.1"/>
    </source>
</evidence>
<organism evidence="2">
    <name type="scientific">Hexamita inflata</name>
    <dbReference type="NCBI Taxonomy" id="28002"/>
    <lineage>
        <taxon>Eukaryota</taxon>
        <taxon>Metamonada</taxon>
        <taxon>Diplomonadida</taxon>
        <taxon>Hexamitidae</taxon>
        <taxon>Hexamitinae</taxon>
        <taxon>Hexamita</taxon>
    </lineage>
</organism>
<dbReference type="InterPro" id="IPR027417">
    <property type="entry name" value="P-loop_NTPase"/>
</dbReference>
<dbReference type="InterPro" id="IPR005225">
    <property type="entry name" value="Small_GTP-bd"/>
</dbReference>
<dbReference type="FunFam" id="3.40.50.300:FF:000808">
    <property type="entry name" value="Small GTP-binding protein, putative"/>
    <property type="match status" value="1"/>
</dbReference>
<evidence type="ECO:0000313" key="6">
    <source>
        <dbReference type="EMBL" id="CAL6107724.1"/>
    </source>
</evidence>
<dbReference type="EMBL" id="CAXDID020000165">
    <property type="protein sequence ID" value="CAL6045655.1"/>
    <property type="molecule type" value="Genomic_DNA"/>
</dbReference>
<dbReference type="SUPFAM" id="SSF52540">
    <property type="entry name" value="P-loop containing nucleoside triphosphate hydrolases"/>
    <property type="match status" value="1"/>
</dbReference>
<dbReference type="GO" id="GO:0005525">
    <property type="term" value="F:GTP binding"/>
    <property type="evidence" value="ECO:0007669"/>
    <property type="project" value="InterPro"/>
</dbReference>
<dbReference type="SMART" id="SM00176">
    <property type="entry name" value="RAN"/>
    <property type="match status" value="1"/>
</dbReference>
<dbReference type="EMBL" id="CATOUU010000981">
    <property type="protein sequence ID" value="CAI9964614.1"/>
    <property type="molecule type" value="Genomic_DNA"/>
</dbReference>
<dbReference type="PROSITE" id="PS51421">
    <property type="entry name" value="RAS"/>
    <property type="match status" value="1"/>
</dbReference>
<dbReference type="EMBL" id="CATOUU010000903">
    <property type="protein sequence ID" value="CAI9958270.1"/>
    <property type="molecule type" value="Genomic_DNA"/>
</dbReference>
<evidence type="ECO:0000313" key="3">
    <source>
        <dbReference type="EMBL" id="CAI9964614.1"/>
    </source>
</evidence>
<dbReference type="NCBIfam" id="TIGR00231">
    <property type="entry name" value="small_GTP"/>
    <property type="match status" value="1"/>
</dbReference>
<dbReference type="PANTHER" id="PTHR47978">
    <property type="match status" value="1"/>
</dbReference>
<accession>A0AA86UHD8</accession>
<dbReference type="CDD" id="cd00154">
    <property type="entry name" value="Rab"/>
    <property type="match status" value="1"/>
</dbReference>
<evidence type="ECO:0000256" key="1">
    <source>
        <dbReference type="ARBA" id="ARBA00022741"/>
    </source>
</evidence>
<dbReference type="EMBL" id="CAXDID020000019">
    <property type="protein sequence ID" value="CAL5985898.1"/>
    <property type="molecule type" value="Genomic_DNA"/>
</dbReference>
<dbReference type="Gene3D" id="3.40.50.300">
    <property type="entry name" value="P-loop containing nucleotide triphosphate hydrolases"/>
    <property type="match status" value="1"/>
</dbReference>
<dbReference type="PROSITE" id="PS51419">
    <property type="entry name" value="RAB"/>
    <property type="match status" value="1"/>
</dbReference>
<reference evidence="2" key="1">
    <citation type="submission" date="2023-06" db="EMBL/GenBank/DDBJ databases">
        <authorList>
            <person name="Kurt Z."/>
        </authorList>
    </citation>
    <scope>NUCLEOTIDE SEQUENCE</scope>
</reference>
<keyword evidence="7" id="KW-1185">Reference proteome</keyword>
<dbReference type="SMART" id="SM00175">
    <property type="entry name" value="RAB"/>
    <property type="match status" value="1"/>
</dbReference>
<dbReference type="EMBL" id="CAXDID020000639">
    <property type="protein sequence ID" value="CAL6107724.1"/>
    <property type="molecule type" value="Genomic_DNA"/>
</dbReference>
<keyword evidence="1" id="KW-0547">Nucleotide-binding</keyword>
<gene>
    <name evidence="5" type="ORF">HINF_LOCUS41243</name>
    <name evidence="2" type="ORF">HINF_LOCUS45915</name>
    <name evidence="3" type="ORF">HINF_LOCUS52259</name>
    <name evidence="6" type="ORF">HINF_LOCUS74628</name>
    <name evidence="4" type="ORF">HINF_LOCUS9154</name>
</gene>
<evidence type="ECO:0000313" key="5">
    <source>
        <dbReference type="EMBL" id="CAL6045655.1"/>
    </source>
</evidence>
<dbReference type="AlphaFoldDB" id="A0AA86UHD8"/>
<name>A0AA86UHD8_9EUKA</name>
<dbReference type="PRINTS" id="PR00449">
    <property type="entry name" value="RASTRNSFRMNG"/>
</dbReference>
<sequence>MQFKVALIGGAGVGKTAISHRFAYGLFASDEAPTIGASYVEQTMEIEGHTITLNIWDTAGQERYAQLVPMYFRNAPCVIIVFDVSAEESYKVALQWYANVKENYPDIIPIFAGNKCDLPDYSQKQFIPSGYTHKVHFVSAKTGEGIKELFEYIGKMLMENYDGNEEDNQLDSIPLQQRKSGCC</sequence>
<dbReference type="Pfam" id="PF00071">
    <property type="entry name" value="Ras"/>
    <property type="match status" value="1"/>
</dbReference>
<comment type="caution">
    <text evidence="2">The sequence shown here is derived from an EMBL/GenBank/DDBJ whole genome shotgun (WGS) entry which is preliminary data.</text>
</comment>
<evidence type="ECO:0000313" key="2">
    <source>
        <dbReference type="EMBL" id="CAI9958270.1"/>
    </source>
</evidence>
<dbReference type="SMART" id="SM00174">
    <property type="entry name" value="RHO"/>
    <property type="match status" value="1"/>
</dbReference>
<proteinExistence type="predicted"/>
<dbReference type="Proteomes" id="UP001642409">
    <property type="component" value="Unassembled WGS sequence"/>
</dbReference>
<dbReference type="SMART" id="SM00173">
    <property type="entry name" value="RAS"/>
    <property type="match status" value="1"/>
</dbReference>